<evidence type="ECO:0008006" key="4">
    <source>
        <dbReference type="Google" id="ProtNLM"/>
    </source>
</evidence>
<keyword evidence="1" id="KW-0812">Transmembrane</keyword>
<dbReference type="Gene3D" id="3.40.50.300">
    <property type="entry name" value="P-loop containing nucleotide triphosphate hydrolases"/>
    <property type="match status" value="1"/>
</dbReference>
<dbReference type="EMBL" id="LKCN02000007">
    <property type="protein sequence ID" value="RCI12852.1"/>
    <property type="molecule type" value="Genomic_DNA"/>
</dbReference>
<dbReference type="InterPro" id="IPR027417">
    <property type="entry name" value="P-loop_NTPase"/>
</dbReference>
<dbReference type="STRING" id="1330021.A0A367LF42"/>
<dbReference type="Pfam" id="PF17784">
    <property type="entry name" value="Sulfotransfer_4"/>
    <property type="match status" value="1"/>
</dbReference>
<proteinExistence type="predicted"/>
<sequence>MEKTEAKQRHVQVLALGLPRTGTYSTARALSMLGYHKPFHGMEIGSDEKAWSLIDQACDASFPTLESYHGDPFTRAQWDRLFGESEAVTDIGGLFAKQLIEAYPDAHVILTIRDFDPWYRSMDGLLNLLWNPVAVLTSRLIDPLLKIRVSDTVRKLLLGFFEAKDAAEARRHARRIYDRHNREICDLVPDERLLVYRMGQGWEPLCAFLHKPVPDVDFPRVNDSEALARVVWEGQKANFAAAAKLYLPWVAAATACAALVVLIRS</sequence>
<dbReference type="PANTHER" id="PTHR36978:SF4">
    <property type="entry name" value="P-LOOP CONTAINING NUCLEOSIDE TRIPHOSPHATE HYDROLASE PROTEIN"/>
    <property type="match status" value="1"/>
</dbReference>
<evidence type="ECO:0000256" key="1">
    <source>
        <dbReference type="SAM" id="Phobius"/>
    </source>
</evidence>
<evidence type="ECO:0000313" key="2">
    <source>
        <dbReference type="EMBL" id="RCI12852.1"/>
    </source>
</evidence>
<gene>
    <name evidence="2" type="ORF">L249_0701</name>
</gene>
<dbReference type="AlphaFoldDB" id="A0A367LF42"/>
<dbReference type="OrthoDB" id="408152at2759"/>
<keyword evidence="1" id="KW-0472">Membrane</keyword>
<dbReference type="Proteomes" id="UP000253664">
    <property type="component" value="Unassembled WGS sequence"/>
</dbReference>
<keyword evidence="3" id="KW-1185">Reference proteome</keyword>
<accession>A0A367LF42</accession>
<dbReference type="InterPro" id="IPR040632">
    <property type="entry name" value="Sulfotransfer_4"/>
</dbReference>
<name>A0A367LF42_9HYPO</name>
<dbReference type="PANTHER" id="PTHR36978">
    <property type="entry name" value="P-LOOP CONTAINING NUCLEOTIDE TRIPHOSPHATE HYDROLASE"/>
    <property type="match status" value="1"/>
</dbReference>
<protein>
    <recommendedName>
        <fullName evidence="4">Sulfotransferase family protein</fullName>
    </recommendedName>
</protein>
<reference evidence="2 3" key="1">
    <citation type="journal article" date="2015" name="BMC Genomics">
        <title>Insights from the genome of Ophiocordyceps polyrhachis-furcata to pathogenicity and host specificity in insect fungi.</title>
        <authorList>
            <person name="Wichadakul D."/>
            <person name="Kobmoo N."/>
            <person name="Ingsriswang S."/>
            <person name="Tangphatsornruang S."/>
            <person name="Chantasingh D."/>
            <person name="Luangsa-ard J.J."/>
            <person name="Eurwilaichitr L."/>
        </authorList>
    </citation>
    <scope>NUCLEOTIDE SEQUENCE [LARGE SCALE GENOMIC DNA]</scope>
    <source>
        <strain evidence="2 3">BCC 54312</strain>
    </source>
</reference>
<keyword evidence="1" id="KW-1133">Transmembrane helix</keyword>
<dbReference type="SUPFAM" id="SSF52540">
    <property type="entry name" value="P-loop containing nucleoside triphosphate hydrolases"/>
    <property type="match status" value="1"/>
</dbReference>
<organism evidence="2 3">
    <name type="scientific">Ophiocordyceps polyrhachis-furcata BCC 54312</name>
    <dbReference type="NCBI Taxonomy" id="1330021"/>
    <lineage>
        <taxon>Eukaryota</taxon>
        <taxon>Fungi</taxon>
        <taxon>Dikarya</taxon>
        <taxon>Ascomycota</taxon>
        <taxon>Pezizomycotina</taxon>
        <taxon>Sordariomycetes</taxon>
        <taxon>Hypocreomycetidae</taxon>
        <taxon>Hypocreales</taxon>
        <taxon>Ophiocordycipitaceae</taxon>
        <taxon>Ophiocordyceps</taxon>
    </lineage>
</organism>
<evidence type="ECO:0000313" key="3">
    <source>
        <dbReference type="Proteomes" id="UP000253664"/>
    </source>
</evidence>
<comment type="caution">
    <text evidence="2">The sequence shown here is derived from an EMBL/GenBank/DDBJ whole genome shotgun (WGS) entry which is preliminary data.</text>
</comment>
<feature type="transmembrane region" description="Helical" evidence="1">
    <location>
        <begin position="245"/>
        <end position="263"/>
    </location>
</feature>